<keyword evidence="3" id="KW-1185">Reference proteome</keyword>
<sequence length="69" mass="7350">MRAESLEFEQSLVVFDVVFPVVGLPSIVHLLSLLASLVALPFAMFANPSLDNSSYLLAGGYASADLGMF</sequence>
<gene>
    <name evidence="2" type="ORF">HID58_063665</name>
</gene>
<keyword evidence="1" id="KW-0812">Transmembrane</keyword>
<dbReference type="EMBL" id="JAGKQM010000369">
    <property type="protein sequence ID" value="KAH0854567.1"/>
    <property type="molecule type" value="Genomic_DNA"/>
</dbReference>
<evidence type="ECO:0000313" key="2">
    <source>
        <dbReference type="EMBL" id="KAH0854567.1"/>
    </source>
</evidence>
<feature type="transmembrane region" description="Helical" evidence="1">
    <location>
        <begin position="12"/>
        <end position="45"/>
    </location>
</feature>
<keyword evidence="1" id="KW-1133">Transmembrane helix</keyword>
<protein>
    <submittedName>
        <fullName evidence="2">Uncharacterized protein</fullName>
    </submittedName>
</protein>
<dbReference type="Proteomes" id="UP000824890">
    <property type="component" value="Unassembled WGS sequence"/>
</dbReference>
<organism evidence="2 3">
    <name type="scientific">Brassica napus</name>
    <name type="common">Rape</name>
    <dbReference type="NCBI Taxonomy" id="3708"/>
    <lineage>
        <taxon>Eukaryota</taxon>
        <taxon>Viridiplantae</taxon>
        <taxon>Streptophyta</taxon>
        <taxon>Embryophyta</taxon>
        <taxon>Tracheophyta</taxon>
        <taxon>Spermatophyta</taxon>
        <taxon>Magnoliopsida</taxon>
        <taxon>eudicotyledons</taxon>
        <taxon>Gunneridae</taxon>
        <taxon>Pentapetalae</taxon>
        <taxon>rosids</taxon>
        <taxon>malvids</taxon>
        <taxon>Brassicales</taxon>
        <taxon>Brassicaceae</taxon>
        <taxon>Brassiceae</taxon>
        <taxon>Brassica</taxon>
    </lineage>
</organism>
<evidence type="ECO:0000313" key="3">
    <source>
        <dbReference type="Proteomes" id="UP000824890"/>
    </source>
</evidence>
<accession>A0ABQ7XF34</accession>
<reference evidence="2 3" key="1">
    <citation type="submission" date="2021-05" db="EMBL/GenBank/DDBJ databases">
        <title>Genome Assembly of Synthetic Allotetraploid Brassica napus Reveals Homoeologous Exchanges between Subgenomes.</title>
        <authorList>
            <person name="Davis J.T."/>
        </authorList>
    </citation>
    <scope>NUCLEOTIDE SEQUENCE [LARGE SCALE GENOMIC DNA]</scope>
    <source>
        <strain evidence="3">cv. Da-Ae</strain>
        <tissue evidence="2">Seedling</tissue>
    </source>
</reference>
<keyword evidence="1" id="KW-0472">Membrane</keyword>
<proteinExistence type="predicted"/>
<comment type="caution">
    <text evidence="2">The sequence shown here is derived from an EMBL/GenBank/DDBJ whole genome shotgun (WGS) entry which is preliminary data.</text>
</comment>
<evidence type="ECO:0000256" key="1">
    <source>
        <dbReference type="SAM" id="Phobius"/>
    </source>
</evidence>
<name>A0ABQ7XF34_BRANA</name>